<dbReference type="EMBL" id="CP016174">
    <property type="protein sequence ID" value="ANN20818.1"/>
    <property type="molecule type" value="Genomic_DNA"/>
</dbReference>
<dbReference type="STRING" id="31958.SD37_37980"/>
<dbReference type="RefSeq" id="WP_044855742.1">
    <property type="nucleotide sequence ID" value="NZ_CP016174.1"/>
</dbReference>
<dbReference type="AlphaFoldDB" id="A0A193C8X1"/>
<evidence type="ECO:0000313" key="2">
    <source>
        <dbReference type="EMBL" id="ANN20818.1"/>
    </source>
</evidence>
<reference evidence="2 3" key="1">
    <citation type="journal article" date="2015" name="Genome Announc.">
        <title>Draft Genome Sequence of Norvancomycin-Producing Strain Amycolatopsis orientalis CPCC200066.</title>
        <authorList>
            <person name="Lei X."/>
            <person name="Yuan F."/>
            <person name="Shi Y."/>
            <person name="Li X."/>
            <person name="Wang L."/>
            <person name="Hong B."/>
        </authorList>
    </citation>
    <scope>NUCLEOTIDE SEQUENCE [LARGE SCALE GENOMIC DNA]</scope>
    <source>
        <strain evidence="2 3">B-37</strain>
    </source>
</reference>
<organism evidence="2 3">
    <name type="scientific">Amycolatopsis orientalis</name>
    <name type="common">Nocardia orientalis</name>
    <dbReference type="NCBI Taxonomy" id="31958"/>
    <lineage>
        <taxon>Bacteria</taxon>
        <taxon>Bacillati</taxon>
        <taxon>Actinomycetota</taxon>
        <taxon>Actinomycetes</taxon>
        <taxon>Pseudonocardiales</taxon>
        <taxon>Pseudonocardiaceae</taxon>
        <taxon>Amycolatopsis</taxon>
    </lineage>
</organism>
<dbReference type="eggNOG" id="ENOG502ZB3I">
    <property type="taxonomic scope" value="Bacteria"/>
</dbReference>
<dbReference type="KEGG" id="aori:SD37_37980"/>
<evidence type="ECO:0000256" key="1">
    <source>
        <dbReference type="SAM" id="MobiDB-lite"/>
    </source>
</evidence>
<feature type="region of interest" description="Disordered" evidence="1">
    <location>
        <begin position="1"/>
        <end position="21"/>
    </location>
</feature>
<accession>A0A193C8X1</accession>
<evidence type="ECO:0000313" key="3">
    <source>
        <dbReference type="Proteomes" id="UP000093695"/>
    </source>
</evidence>
<protein>
    <submittedName>
        <fullName evidence="2">Uncharacterized protein</fullName>
    </submittedName>
</protein>
<proteinExistence type="predicted"/>
<sequence length="412" mass="44232">MVQTREDEPAFDSTPPMSPVAVPPEAELRLAAERSPVLQELRRFVADLPEHSEPRTGPVGRWAEDCGLIRVIKGSYVPVKKNAGLLEDPLALWERAFSTVGAAAYDLAGEKSDEFAALFPQLVSALSLTLYRSGDVPVPVELALGVLAEMFERAPEPSPGLRYATTVLLELLDRLGAIEQDTMTDPDFLAKVADITGNPDPDPTLIKLTPLTVWATNRELREAGVAAPIVGEVAGERLDKLGSHLLDAPPEIIDAEIKAWARHRSPVDAATEAGEFLRGATSPSERLLALIALGETGGHGLETAAGIRGEGGLPGAVAAMWLSERGAIGPETVDRDEVVVGMTDHFAAMHQLGAFVHQLAEMDDGFDIVDLLTSSDHPATLELLDVVATDHPDRVMAKKARKARFKLRSRGL</sequence>
<keyword evidence="3" id="KW-1185">Reference proteome</keyword>
<gene>
    <name evidence="2" type="ORF">SD37_37980</name>
</gene>
<dbReference type="Proteomes" id="UP000093695">
    <property type="component" value="Chromosome"/>
</dbReference>
<name>A0A193C8X1_AMYOR</name>